<gene>
    <name evidence="4" type="ORF">GGR21_000327</name>
</gene>
<dbReference type="EMBL" id="JACIEP010000001">
    <property type="protein sequence ID" value="MBB4034442.1"/>
    <property type="molecule type" value="Genomic_DNA"/>
</dbReference>
<evidence type="ECO:0000313" key="4">
    <source>
        <dbReference type="EMBL" id="MBB4034442.1"/>
    </source>
</evidence>
<protein>
    <submittedName>
        <fullName evidence="4">Ribosomal protein S18 acetylase RimI-like enzyme</fullName>
    </submittedName>
</protein>
<dbReference type="PANTHER" id="PTHR43420">
    <property type="entry name" value="ACETYLTRANSFERASE"/>
    <property type="match status" value="1"/>
</dbReference>
<reference evidence="4 5" key="1">
    <citation type="submission" date="2020-08" db="EMBL/GenBank/DDBJ databases">
        <title>Genomic Encyclopedia of Type Strains, Phase IV (KMG-IV): sequencing the most valuable type-strain genomes for metagenomic binning, comparative biology and taxonomic classification.</title>
        <authorList>
            <person name="Goeker M."/>
        </authorList>
    </citation>
    <scope>NUCLEOTIDE SEQUENCE [LARGE SCALE GENOMIC DNA]</scope>
    <source>
        <strain evidence="4 5">DSM 104969</strain>
    </source>
</reference>
<evidence type="ECO:0000313" key="5">
    <source>
        <dbReference type="Proteomes" id="UP000555103"/>
    </source>
</evidence>
<dbReference type="CDD" id="cd04301">
    <property type="entry name" value="NAT_SF"/>
    <property type="match status" value="1"/>
</dbReference>
<accession>A0A840CPD7</accession>
<feature type="domain" description="N-acetyltransferase" evidence="3">
    <location>
        <begin position="2"/>
        <end position="153"/>
    </location>
</feature>
<dbReference type="AlphaFoldDB" id="A0A840CPD7"/>
<keyword evidence="1" id="KW-0808">Transferase</keyword>
<dbReference type="SUPFAM" id="SSF55729">
    <property type="entry name" value="Acyl-CoA N-acyltransferases (Nat)"/>
    <property type="match status" value="2"/>
</dbReference>
<dbReference type="InterPro" id="IPR000182">
    <property type="entry name" value="GNAT_dom"/>
</dbReference>
<evidence type="ECO:0000256" key="1">
    <source>
        <dbReference type="ARBA" id="ARBA00022679"/>
    </source>
</evidence>
<dbReference type="Gene3D" id="3.40.630.30">
    <property type="match status" value="2"/>
</dbReference>
<evidence type="ECO:0000259" key="3">
    <source>
        <dbReference type="PROSITE" id="PS51186"/>
    </source>
</evidence>
<evidence type="ECO:0000256" key="2">
    <source>
        <dbReference type="ARBA" id="ARBA00023315"/>
    </source>
</evidence>
<comment type="caution">
    <text evidence="4">The sequence shown here is derived from an EMBL/GenBank/DDBJ whole genome shotgun (WGS) entry which is preliminary data.</text>
</comment>
<proteinExistence type="predicted"/>
<name>A0A840CPD7_9BACT</name>
<dbReference type="Pfam" id="PF00583">
    <property type="entry name" value="Acetyltransf_1"/>
    <property type="match status" value="2"/>
</dbReference>
<dbReference type="InterPro" id="IPR016181">
    <property type="entry name" value="Acyl_CoA_acyltransferase"/>
</dbReference>
<dbReference type="GO" id="GO:0005840">
    <property type="term" value="C:ribosome"/>
    <property type="evidence" value="ECO:0007669"/>
    <property type="project" value="UniProtKB-KW"/>
</dbReference>
<dbReference type="PROSITE" id="PS51186">
    <property type="entry name" value="GNAT"/>
    <property type="match status" value="2"/>
</dbReference>
<dbReference type="InterPro" id="IPR050680">
    <property type="entry name" value="YpeA/RimI_acetyltransf"/>
</dbReference>
<keyword evidence="4" id="KW-0687">Ribonucleoprotein</keyword>
<sequence>MIQIKTLAKTSLEKITGTFNLAFSDYFVPIHLTLEQLSAKMKSDRVNLEYSVGAFEEEELIGFILHGTDIIEDKKVAYNGGTGVIPSKRGKGLTKQMYDFILPRLKEEGIDYLTLEVIFKNIQAIKSYERVGFKIARELKCYKGQTSLSGKADNVTIKELAGYDWDMMQSFWDFTPTWQNSAHALDELKSINKSLGAYIDGQLTGFIIYNPGNGRIQQIAVHKDFRRKKIASALIASITKEPGTELSIVNIDKNSEPLNSFLLNIGLENYIDQLDMKLEL</sequence>
<keyword evidence="2" id="KW-0012">Acyltransferase</keyword>
<feature type="domain" description="N-acetyltransferase" evidence="3">
    <location>
        <begin position="155"/>
        <end position="280"/>
    </location>
</feature>
<dbReference type="Proteomes" id="UP000555103">
    <property type="component" value="Unassembled WGS sequence"/>
</dbReference>
<dbReference type="GO" id="GO:0016747">
    <property type="term" value="F:acyltransferase activity, transferring groups other than amino-acyl groups"/>
    <property type="evidence" value="ECO:0007669"/>
    <property type="project" value="InterPro"/>
</dbReference>
<organism evidence="4 5">
    <name type="scientific">Dysgonomonas hofstadii</name>
    <dbReference type="NCBI Taxonomy" id="637886"/>
    <lineage>
        <taxon>Bacteria</taxon>
        <taxon>Pseudomonadati</taxon>
        <taxon>Bacteroidota</taxon>
        <taxon>Bacteroidia</taxon>
        <taxon>Bacteroidales</taxon>
        <taxon>Dysgonomonadaceae</taxon>
        <taxon>Dysgonomonas</taxon>
    </lineage>
</organism>
<keyword evidence="4" id="KW-0689">Ribosomal protein</keyword>
<dbReference type="RefSeq" id="WP_221232873.1">
    <property type="nucleotide sequence ID" value="NZ_JACIEP010000001.1"/>
</dbReference>
<keyword evidence="5" id="KW-1185">Reference proteome</keyword>